<comment type="similarity">
    <text evidence="3 15">Belongs to the CDP-alcohol phosphatidyltransferase class-I family.</text>
</comment>
<protein>
    <recommendedName>
        <fullName evidence="5">CDP-diacylglycerol--serine O-phosphatidyltransferase</fullName>
        <ecNumber evidence="4">2.7.8.8</ecNumber>
    </recommendedName>
    <alternativeName>
        <fullName evidence="14">Phosphatidylserine synthase</fullName>
    </alternativeName>
</protein>
<organism evidence="19 20">
    <name type="scientific">Enhydrobacter aerosaccus</name>
    <dbReference type="NCBI Taxonomy" id="225324"/>
    <lineage>
        <taxon>Bacteria</taxon>
        <taxon>Pseudomonadati</taxon>
        <taxon>Pseudomonadota</taxon>
        <taxon>Alphaproteobacteria</taxon>
        <taxon>Hyphomicrobiales</taxon>
        <taxon>Enhydrobacter</taxon>
    </lineage>
</organism>
<evidence type="ECO:0000256" key="13">
    <source>
        <dbReference type="ARBA" id="ARBA00023264"/>
    </source>
</evidence>
<dbReference type="PANTHER" id="PTHR14269">
    <property type="entry name" value="CDP-DIACYLGLYCEROL--GLYCEROL-3-PHOSPHATE 3-PHOSPHATIDYLTRANSFERASE-RELATED"/>
    <property type="match status" value="1"/>
</dbReference>
<evidence type="ECO:0000256" key="11">
    <source>
        <dbReference type="ARBA" id="ARBA00023136"/>
    </source>
</evidence>
<comment type="catalytic activity">
    <reaction evidence="1">
        <text>a CDP-1,2-diacyl-sn-glycerol + L-serine = a 1,2-diacyl-sn-glycero-3-phospho-L-serine + CMP + H(+)</text>
        <dbReference type="Rhea" id="RHEA:16913"/>
        <dbReference type="ChEBI" id="CHEBI:15378"/>
        <dbReference type="ChEBI" id="CHEBI:33384"/>
        <dbReference type="ChEBI" id="CHEBI:57262"/>
        <dbReference type="ChEBI" id="CHEBI:58332"/>
        <dbReference type="ChEBI" id="CHEBI:60377"/>
        <dbReference type="EC" id="2.7.8.8"/>
    </reaction>
</comment>
<dbReference type="EC" id="2.7.8.8" evidence="4"/>
<evidence type="ECO:0000256" key="3">
    <source>
        <dbReference type="ARBA" id="ARBA00010441"/>
    </source>
</evidence>
<dbReference type="PANTHER" id="PTHR14269:SF61">
    <property type="entry name" value="CDP-DIACYLGLYCEROL--SERINE O-PHOSPHATIDYLTRANSFERASE"/>
    <property type="match status" value="1"/>
</dbReference>
<sequence>MDSDFRGRRGLRGFSINRLIPNVLTLAALCSGLTAIRFGLHGEFRLAVIAIIVAAIFDALDGRVARRLGVTSQFGAELDSLSDFLCFGVTPALVLYLASLKDGGALGWVVTLMFPICSALRLARFNTALLADQPPPAWTGSFFTGVPAPAGALLALIPLLVSFEAEVAWPRHPLVVGTALVVVGGLMVSRLPTFSFKKGRIPRHLVLPALLGAALAMGVIASSPWIGLSLLGLIYLSLIPFSWLAYRRQASRDGGTGYGGGDVVSLRTVGRPNPPSGDQDSF</sequence>
<keyword evidence="11 17" id="KW-0472">Membrane</keyword>
<evidence type="ECO:0000259" key="18">
    <source>
        <dbReference type="Pfam" id="PF08009"/>
    </source>
</evidence>
<evidence type="ECO:0000256" key="16">
    <source>
        <dbReference type="SAM" id="MobiDB-lite"/>
    </source>
</evidence>
<dbReference type="InterPro" id="IPR048254">
    <property type="entry name" value="CDP_ALCOHOL_P_TRANSF_CS"/>
</dbReference>
<dbReference type="GO" id="GO:0012505">
    <property type="term" value="C:endomembrane system"/>
    <property type="evidence" value="ECO:0007669"/>
    <property type="project" value="UniProtKB-SubCell"/>
</dbReference>
<dbReference type="OrthoDB" id="9777147at2"/>
<dbReference type="PROSITE" id="PS00379">
    <property type="entry name" value="CDP_ALCOHOL_P_TRANSF"/>
    <property type="match status" value="1"/>
</dbReference>
<feature type="transmembrane region" description="Helical" evidence="17">
    <location>
        <begin position="205"/>
        <end position="222"/>
    </location>
</feature>
<dbReference type="NCBIfam" id="TIGR00473">
    <property type="entry name" value="pssA"/>
    <property type="match status" value="1"/>
</dbReference>
<evidence type="ECO:0000256" key="10">
    <source>
        <dbReference type="ARBA" id="ARBA00023098"/>
    </source>
</evidence>
<evidence type="ECO:0000256" key="9">
    <source>
        <dbReference type="ARBA" id="ARBA00022989"/>
    </source>
</evidence>
<dbReference type="InterPro" id="IPR050324">
    <property type="entry name" value="CDP-alcohol_PTase-I"/>
</dbReference>
<dbReference type="GO" id="GO:0003882">
    <property type="term" value="F:CDP-diacylglycerol-serine O-phosphatidyltransferase activity"/>
    <property type="evidence" value="ECO:0007669"/>
    <property type="project" value="UniProtKB-EC"/>
</dbReference>
<evidence type="ECO:0000256" key="6">
    <source>
        <dbReference type="ARBA" id="ARBA00022516"/>
    </source>
</evidence>
<name>A0A1T4T8N8_9HYPH</name>
<dbReference type="InterPro" id="IPR000462">
    <property type="entry name" value="CDP-OH_P_trans"/>
</dbReference>
<feature type="transmembrane region" description="Helical" evidence="17">
    <location>
        <begin position="105"/>
        <end position="125"/>
    </location>
</feature>
<feature type="transmembrane region" description="Helical" evidence="17">
    <location>
        <begin position="173"/>
        <end position="193"/>
    </location>
</feature>
<evidence type="ECO:0000256" key="8">
    <source>
        <dbReference type="ARBA" id="ARBA00022692"/>
    </source>
</evidence>
<dbReference type="GO" id="GO:0016020">
    <property type="term" value="C:membrane"/>
    <property type="evidence" value="ECO:0007669"/>
    <property type="project" value="InterPro"/>
</dbReference>
<accession>A0A1T4T8N8</accession>
<keyword evidence="13" id="KW-1208">Phospholipid metabolism</keyword>
<reference evidence="20" key="1">
    <citation type="submission" date="2017-02" db="EMBL/GenBank/DDBJ databases">
        <authorList>
            <person name="Varghese N."/>
            <person name="Submissions S."/>
        </authorList>
    </citation>
    <scope>NUCLEOTIDE SEQUENCE [LARGE SCALE GENOMIC DNA]</scope>
    <source>
        <strain evidence="20">ATCC 27094</strain>
    </source>
</reference>
<dbReference type="EMBL" id="FUWJ01000014">
    <property type="protein sequence ID" value="SKA36910.1"/>
    <property type="molecule type" value="Genomic_DNA"/>
</dbReference>
<feature type="domain" description="CDP-alcohol phosphatidyltransferase C-terminal" evidence="18">
    <location>
        <begin position="204"/>
        <end position="240"/>
    </location>
</feature>
<evidence type="ECO:0000256" key="15">
    <source>
        <dbReference type="RuleBase" id="RU003750"/>
    </source>
</evidence>
<dbReference type="AlphaFoldDB" id="A0A1T4T8N8"/>
<keyword evidence="20" id="KW-1185">Reference proteome</keyword>
<evidence type="ECO:0000313" key="20">
    <source>
        <dbReference type="Proteomes" id="UP000190092"/>
    </source>
</evidence>
<evidence type="ECO:0000256" key="17">
    <source>
        <dbReference type="SAM" id="Phobius"/>
    </source>
</evidence>
<gene>
    <name evidence="19" type="ORF">SAMN02745126_05853</name>
</gene>
<proteinExistence type="inferred from homology"/>
<evidence type="ECO:0000313" key="19">
    <source>
        <dbReference type="EMBL" id="SKA36910.1"/>
    </source>
</evidence>
<keyword evidence="12" id="KW-0594">Phospholipid biosynthesis</keyword>
<feature type="region of interest" description="Disordered" evidence="16">
    <location>
        <begin position="263"/>
        <end position="282"/>
    </location>
</feature>
<evidence type="ECO:0000256" key="7">
    <source>
        <dbReference type="ARBA" id="ARBA00022679"/>
    </source>
</evidence>
<dbReference type="GO" id="GO:0008654">
    <property type="term" value="P:phospholipid biosynthetic process"/>
    <property type="evidence" value="ECO:0007669"/>
    <property type="project" value="UniProtKB-KW"/>
</dbReference>
<dbReference type="RefSeq" id="WP_085937595.1">
    <property type="nucleotide sequence ID" value="NZ_FUWJ01000014.1"/>
</dbReference>
<dbReference type="Pfam" id="PF01066">
    <property type="entry name" value="CDP-OH_P_transf"/>
    <property type="match status" value="1"/>
</dbReference>
<feature type="transmembrane region" description="Helical" evidence="17">
    <location>
        <begin position="228"/>
        <end position="246"/>
    </location>
</feature>
<keyword evidence="7 15" id="KW-0808">Transferase</keyword>
<dbReference type="Pfam" id="PF08009">
    <property type="entry name" value="CDP-OH_P_tran_2"/>
    <property type="match status" value="1"/>
</dbReference>
<feature type="transmembrane region" description="Helical" evidence="17">
    <location>
        <begin position="20"/>
        <end position="38"/>
    </location>
</feature>
<evidence type="ECO:0000256" key="2">
    <source>
        <dbReference type="ARBA" id="ARBA00004127"/>
    </source>
</evidence>
<dbReference type="Proteomes" id="UP000190092">
    <property type="component" value="Unassembled WGS sequence"/>
</dbReference>
<dbReference type="InterPro" id="IPR004533">
    <property type="entry name" value="CDP-diaglyc--ser_O-PTrfase"/>
</dbReference>
<evidence type="ECO:0000256" key="5">
    <source>
        <dbReference type="ARBA" id="ARBA00017171"/>
    </source>
</evidence>
<dbReference type="Gene3D" id="1.20.120.1760">
    <property type="match status" value="1"/>
</dbReference>
<evidence type="ECO:0000256" key="12">
    <source>
        <dbReference type="ARBA" id="ARBA00023209"/>
    </source>
</evidence>
<feature type="transmembrane region" description="Helical" evidence="17">
    <location>
        <begin position="137"/>
        <end position="161"/>
    </location>
</feature>
<keyword evidence="6" id="KW-0444">Lipid biosynthesis</keyword>
<evidence type="ECO:0000256" key="14">
    <source>
        <dbReference type="ARBA" id="ARBA00032361"/>
    </source>
</evidence>
<comment type="subcellular location">
    <subcellularLocation>
        <location evidence="2">Endomembrane system</location>
        <topology evidence="2">Multi-pass membrane protein</topology>
    </subcellularLocation>
</comment>
<evidence type="ECO:0000256" key="4">
    <source>
        <dbReference type="ARBA" id="ARBA00013174"/>
    </source>
</evidence>
<keyword evidence="8 17" id="KW-0812">Transmembrane</keyword>
<keyword evidence="9 17" id="KW-1133">Transmembrane helix</keyword>
<dbReference type="InterPro" id="IPR043130">
    <property type="entry name" value="CDP-OH_PTrfase_TM_dom"/>
</dbReference>
<dbReference type="InterPro" id="IPR012616">
    <property type="entry name" value="CDP-OH_P_trans_C"/>
</dbReference>
<evidence type="ECO:0000256" key="1">
    <source>
        <dbReference type="ARBA" id="ARBA00000287"/>
    </source>
</evidence>
<dbReference type="STRING" id="225324.SAMN02745126_05853"/>
<keyword evidence="10" id="KW-0443">Lipid metabolism</keyword>